<dbReference type="RefSeq" id="WP_038069127.1">
    <property type="nucleotide sequence ID" value="NZ_PEMG01000467.1"/>
</dbReference>
<dbReference type="PROSITE" id="PS51755">
    <property type="entry name" value="OMPR_PHOB"/>
    <property type="match status" value="1"/>
</dbReference>
<name>A0A430UKT2_THESC</name>
<evidence type="ECO:0000256" key="1">
    <source>
        <dbReference type="ARBA" id="ARBA00022553"/>
    </source>
</evidence>
<dbReference type="CDD" id="cd00383">
    <property type="entry name" value="trans_reg_C"/>
    <property type="match status" value="1"/>
</dbReference>
<evidence type="ECO:0000256" key="6">
    <source>
        <dbReference type="PROSITE-ProRule" id="PRU00169"/>
    </source>
</evidence>
<evidence type="ECO:0000256" key="3">
    <source>
        <dbReference type="ARBA" id="ARBA00023015"/>
    </source>
</evidence>
<dbReference type="EMBL" id="PEMG01000467">
    <property type="protein sequence ID" value="RTI04105.1"/>
    <property type="molecule type" value="Genomic_DNA"/>
</dbReference>
<protein>
    <submittedName>
        <fullName evidence="10">DNA-binding response regulator</fullName>
    </submittedName>
</protein>
<dbReference type="SMART" id="SM00862">
    <property type="entry name" value="Trans_reg_C"/>
    <property type="match status" value="1"/>
</dbReference>
<dbReference type="InterPro" id="IPR036388">
    <property type="entry name" value="WH-like_DNA-bd_sf"/>
</dbReference>
<dbReference type="Gene3D" id="6.10.250.690">
    <property type="match status" value="1"/>
</dbReference>
<dbReference type="GO" id="GO:0005829">
    <property type="term" value="C:cytosol"/>
    <property type="evidence" value="ECO:0007669"/>
    <property type="project" value="TreeGrafter"/>
</dbReference>
<dbReference type="Proteomes" id="UP000287173">
    <property type="component" value="Unassembled WGS sequence"/>
</dbReference>
<dbReference type="AlphaFoldDB" id="A0A430UKT2"/>
<feature type="domain" description="Response regulatory" evidence="8">
    <location>
        <begin position="2"/>
        <end position="118"/>
    </location>
</feature>
<keyword evidence="5" id="KW-0804">Transcription</keyword>
<keyword evidence="2" id="KW-0902">Two-component regulatory system</keyword>
<evidence type="ECO:0000256" key="2">
    <source>
        <dbReference type="ARBA" id="ARBA00023012"/>
    </source>
</evidence>
<evidence type="ECO:0000256" key="4">
    <source>
        <dbReference type="ARBA" id="ARBA00023125"/>
    </source>
</evidence>
<keyword evidence="3" id="KW-0805">Transcription regulation</keyword>
<dbReference type="GO" id="GO:0000156">
    <property type="term" value="F:phosphorelay response regulator activity"/>
    <property type="evidence" value="ECO:0007669"/>
    <property type="project" value="TreeGrafter"/>
</dbReference>
<evidence type="ECO:0000313" key="11">
    <source>
        <dbReference type="Proteomes" id="UP000287173"/>
    </source>
</evidence>
<dbReference type="GO" id="GO:0006355">
    <property type="term" value="P:regulation of DNA-templated transcription"/>
    <property type="evidence" value="ECO:0007669"/>
    <property type="project" value="InterPro"/>
</dbReference>
<evidence type="ECO:0000256" key="7">
    <source>
        <dbReference type="PROSITE-ProRule" id="PRU01091"/>
    </source>
</evidence>
<sequence>MRILVVEDELGILEPILALLRRERYEALGARNLEEAWSLLAEGEPDVLILDIMLPEGEDAGFRFAEALRQGGFRGGILFLTARDALEDRIHGLELGGDDYLVKPFHLEELLARIKALARRHADFKGRILRRGSLEVDLVARRVTLGGREVALSPKAFALLELLAQHPDRTFSREELLERLFPGAETDAVLRVYVQKLRQSLAPWVVERVPGGYRLGKP</sequence>
<dbReference type="Pfam" id="PF00072">
    <property type="entry name" value="Response_reg"/>
    <property type="match status" value="1"/>
</dbReference>
<dbReference type="GO" id="GO:0000976">
    <property type="term" value="F:transcription cis-regulatory region binding"/>
    <property type="evidence" value="ECO:0007669"/>
    <property type="project" value="TreeGrafter"/>
</dbReference>
<feature type="DNA-binding region" description="OmpR/PhoB-type" evidence="7">
    <location>
        <begin position="126"/>
        <end position="217"/>
    </location>
</feature>
<accession>A0A430UKT2</accession>
<dbReference type="InterPro" id="IPR039420">
    <property type="entry name" value="WalR-like"/>
</dbReference>
<evidence type="ECO:0000313" key="10">
    <source>
        <dbReference type="EMBL" id="RTI04105.1"/>
    </source>
</evidence>
<evidence type="ECO:0000259" key="9">
    <source>
        <dbReference type="PROSITE" id="PS51755"/>
    </source>
</evidence>
<dbReference type="Pfam" id="PF00486">
    <property type="entry name" value="Trans_reg_C"/>
    <property type="match status" value="1"/>
</dbReference>
<dbReference type="PROSITE" id="PS50110">
    <property type="entry name" value="RESPONSE_REGULATORY"/>
    <property type="match status" value="1"/>
</dbReference>
<feature type="domain" description="OmpR/PhoB-type" evidence="9">
    <location>
        <begin position="126"/>
        <end position="217"/>
    </location>
</feature>
<proteinExistence type="predicted"/>
<gene>
    <name evidence="10" type="ORF">CSW30_13925</name>
</gene>
<evidence type="ECO:0000259" key="8">
    <source>
        <dbReference type="PROSITE" id="PS50110"/>
    </source>
</evidence>
<feature type="modified residue" description="4-aspartylphosphate" evidence="6">
    <location>
        <position position="51"/>
    </location>
</feature>
<dbReference type="SUPFAM" id="SSF52172">
    <property type="entry name" value="CheY-like"/>
    <property type="match status" value="1"/>
</dbReference>
<evidence type="ECO:0000256" key="5">
    <source>
        <dbReference type="ARBA" id="ARBA00023163"/>
    </source>
</evidence>
<dbReference type="Gene3D" id="1.10.10.10">
    <property type="entry name" value="Winged helix-like DNA-binding domain superfamily/Winged helix DNA-binding domain"/>
    <property type="match status" value="1"/>
</dbReference>
<dbReference type="InterPro" id="IPR001867">
    <property type="entry name" value="OmpR/PhoB-type_DNA-bd"/>
</dbReference>
<dbReference type="PANTHER" id="PTHR48111:SF22">
    <property type="entry name" value="REGULATOR OF RPOS"/>
    <property type="match status" value="1"/>
</dbReference>
<dbReference type="PANTHER" id="PTHR48111">
    <property type="entry name" value="REGULATOR OF RPOS"/>
    <property type="match status" value="1"/>
</dbReference>
<dbReference type="InterPro" id="IPR011006">
    <property type="entry name" value="CheY-like_superfamily"/>
</dbReference>
<reference evidence="10 11" key="1">
    <citation type="journal article" date="2019" name="Extremophiles">
        <title>Biogeography of thermophiles and predominance of Thermus scotoductus in domestic water heaters.</title>
        <authorList>
            <person name="Wilpiszeski R.L."/>
            <person name="Zhang Z."/>
            <person name="House C.H."/>
        </authorList>
    </citation>
    <scope>NUCLEOTIDE SEQUENCE [LARGE SCALE GENOMIC DNA]</scope>
    <source>
        <strain evidence="10 11">17_S17</strain>
    </source>
</reference>
<keyword evidence="1 6" id="KW-0597">Phosphoprotein</keyword>
<organism evidence="10 11">
    <name type="scientific">Thermus scotoductus</name>
    <dbReference type="NCBI Taxonomy" id="37636"/>
    <lineage>
        <taxon>Bacteria</taxon>
        <taxon>Thermotogati</taxon>
        <taxon>Deinococcota</taxon>
        <taxon>Deinococci</taxon>
        <taxon>Thermales</taxon>
        <taxon>Thermaceae</taxon>
        <taxon>Thermus</taxon>
    </lineage>
</organism>
<dbReference type="SMART" id="SM00448">
    <property type="entry name" value="REC"/>
    <property type="match status" value="1"/>
</dbReference>
<dbReference type="Gene3D" id="3.40.50.2300">
    <property type="match status" value="1"/>
</dbReference>
<dbReference type="InterPro" id="IPR001789">
    <property type="entry name" value="Sig_transdc_resp-reg_receiver"/>
</dbReference>
<comment type="caution">
    <text evidence="10">The sequence shown here is derived from an EMBL/GenBank/DDBJ whole genome shotgun (WGS) entry which is preliminary data.</text>
</comment>
<dbReference type="GO" id="GO:0032993">
    <property type="term" value="C:protein-DNA complex"/>
    <property type="evidence" value="ECO:0007669"/>
    <property type="project" value="TreeGrafter"/>
</dbReference>
<keyword evidence="4 7" id="KW-0238">DNA-binding</keyword>